<feature type="compositionally biased region" description="Basic and acidic residues" evidence="9">
    <location>
        <begin position="41"/>
        <end position="57"/>
    </location>
</feature>
<dbReference type="PROSITE" id="PS51403">
    <property type="entry name" value="NC1_IV"/>
    <property type="match status" value="1"/>
</dbReference>
<evidence type="ECO:0000313" key="12">
    <source>
        <dbReference type="Proteomes" id="UP001335648"/>
    </source>
</evidence>
<dbReference type="InterPro" id="IPR001442">
    <property type="entry name" value="Collagen_IV_NC"/>
</dbReference>
<feature type="compositionally biased region" description="Gly residues" evidence="9">
    <location>
        <begin position="446"/>
        <end position="467"/>
    </location>
</feature>
<evidence type="ECO:0000313" key="11">
    <source>
        <dbReference type="EMBL" id="KAK5875571.1"/>
    </source>
</evidence>
<evidence type="ECO:0000259" key="10">
    <source>
        <dbReference type="PROSITE" id="PS51403"/>
    </source>
</evidence>
<proteinExistence type="predicted"/>
<dbReference type="InterPro" id="IPR050149">
    <property type="entry name" value="Collagen_superfamily"/>
</dbReference>
<feature type="compositionally biased region" description="Basic and acidic residues" evidence="9">
    <location>
        <begin position="68"/>
        <end position="89"/>
    </location>
</feature>
<comment type="function">
    <text evidence="1">Type IV collagen is the major structural component of glomerular basement membranes (GBM), forming a 'chicken-wire' meshwork together with laminins, proteoglycans and entactin/nidogen.</text>
</comment>
<dbReference type="FunFam" id="2.170.240.10:FF:000001">
    <property type="entry name" value="Collagen IV alpha 1 chain"/>
    <property type="match status" value="1"/>
</dbReference>
<comment type="subcellular location">
    <subcellularLocation>
        <location evidence="2">Secreted</location>
        <location evidence="2">Extracellular space</location>
        <location evidence="2">Extracellular matrix</location>
        <location evidence="2">Basement membrane</location>
    </subcellularLocation>
</comment>
<name>A0AAN8G8W7_9TELE</name>
<evidence type="ECO:0000256" key="6">
    <source>
        <dbReference type="ARBA" id="ARBA00022869"/>
    </source>
</evidence>
<feature type="compositionally biased region" description="Polar residues" evidence="9">
    <location>
        <begin position="380"/>
        <end position="394"/>
    </location>
</feature>
<dbReference type="SMART" id="SM00111">
    <property type="entry name" value="C4"/>
    <property type="match status" value="2"/>
</dbReference>
<keyword evidence="8" id="KW-1015">Disulfide bond</keyword>
<feature type="region of interest" description="Disordered" evidence="9">
    <location>
        <begin position="258"/>
        <end position="303"/>
    </location>
</feature>
<feature type="domain" description="Collagen IV NC1" evidence="10">
    <location>
        <begin position="646"/>
        <end position="870"/>
    </location>
</feature>
<feature type="compositionally biased region" description="Gly residues" evidence="9">
    <location>
        <begin position="585"/>
        <end position="594"/>
    </location>
</feature>
<evidence type="ECO:0000256" key="9">
    <source>
        <dbReference type="SAM" id="MobiDB-lite"/>
    </source>
</evidence>
<evidence type="ECO:0000256" key="2">
    <source>
        <dbReference type="ARBA" id="ARBA00004302"/>
    </source>
</evidence>
<protein>
    <recommendedName>
        <fullName evidence="10">Collagen IV NC1 domain-containing protein</fullName>
    </recommendedName>
</protein>
<dbReference type="GO" id="GO:0005581">
    <property type="term" value="C:collagen trimer"/>
    <property type="evidence" value="ECO:0007669"/>
    <property type="project" value="UniProtKB-KW"/>
</dbReference>
<accession>A0AAN8G8W7</accession>
<keyword evidence="3" id="KW-0964">Secreted</keyword>
<feature type="compositionally biased region" description="Gly residues" evidence="9">
    <location>
        <begin position="497"/>
        <end position="506"/>
    </location>
</feature>
<evidence type="ECO:0000256" key="8">
    <source>
        <dbReference type="ARBA" id="ARBA00023157"/>
    </source>
</evidence>
<comment type="caution">
    <text evidence="11">The sequence shown here is derived from an EMBL/GenBank/DDBJ whole genome shotgun (WGS) entry which is preliminary data.</text>
</comment>
<keyword evidence="4" id="KW-0272">Extracellular matrix</keyword>
<feature type="region of interest" description="Disordered" evidence="9">
    <location>
        <begin position="434"/>
        <end position="646"/>
    </location>
</feature>
<feature type="compositionally biased region" description="Pro residues" evidence="9">
    <location>
        <begin position="23"/>
        <end position="39"/>
    </location>
</feature>
<keyword evidence="6" id="KW-0084">Basement membrane</keyword>
<sequence>MAVLDPKVTLEHLEYLELAAHLDPPPRALWGSPAPPDPPDQWDHQDSPDQPEGRETPDPQVWTSPVCQEREEVTVSQGPRDKWDPRDPLEGQDATACPDCQVRKETWAPWELQDPQGDQEAPEDPADPDLKVNQGSQEETDLPAAPEEKETEETTALRDLQELVCPRPSPREPKETLDYQVDRVSPGRKVSPVCPVTPVSQDQMVALDSPDHQVRRETLASQEAPVVLEVLEERAAWEKWDSQDHPDRRVCQVSQVDPEVQDNTEDLASPDLKANPDLLGSDPPDPEDLRVNRGSQASRGIQDLKELQDLQVNQEDREDQDPKGTPDCQDSKVLPVLLVLRVWTAVPVVPVSLELQVDQESLEDQEVQDNPETRVRRVGTGSQDQLESKETQVSQVTVDPGLPDFQDCPAQRETPVVLAHLALLVFPDLREMLGPKGLSGPPGPPGRAGQGGPQGPRGPPGSGGIKGDTGIPGALGQPGFGGQKGESGGPGFPGPSGLNGGSGLKGDIGLPGVPGFPGSKGDSGLPGGSGLNGDPGDAGGPGPPGDAGLSPTPIVVKGERGPPGASGLPGGRGTPGSPGREGLTGQPGGPGDSGADGPPGFSGPNGRKGDTGPAGSPGSRGIPGPTGSDGPQGLPGPPGSGSAAHGFLITRHSQGHEVPYCPEGTSPIYDGYSLLYVQGNERAHGQDLGSAGSCLRRFSTMPFMFCNINNVCNFASRNDYSYWLSTPEPMPSSMAPITGEGIKPFISRCSVCEAPAMVIAVHSQTIQIPACPSNWEALWIGYSFMMHTSAGAEGSGQALASPGSCLEEFRSAPFIECHGRGTCNYYGNSYSFWLATVEPSEMFRKPQSETLKAGNLRTRVSRCVVCMKRT</sequence>
<dbReference type="AlphaFoldDB" id="A0AAN8G8W7"/>
<feature type="region of interest" description="Disordered" evidence="9">
    <location>
        <begin position="23"/>
        <end position="196"/>
    </location>
</feature>
<evidence type="ECO:0000256" key="5">
    <source>
        <dbReference type="ARBA" id="ARBA00022737"/>
    </source>
</evidence>
<dbReference type="PANTHER" id="PTHR24023">
    <property type="entry name" value="COLLAGEN ALPHA"/>
    <property type="match status" value="1"/>
</dbReference>
<dbReference type="Gene3D" id="2.170.240.10">
    <property type="entry name" value="Collagen IV, non-collagenous"/>
    <property type="match status" value="1"/>
</dbReference>
<keyword evidence="12" id="KW-1185">Reference proteome</keyword>
<feature type="compositionally biased region" description="Low complexity" evidence="9">
    <location>
        <begin position="595"/>
        <end position="604"/>
    </location>
</feature>
<evidence type="ECO:0000256" key="3">
    <source>
        <dbReference type="ARBA" id="ARBA00022525"/>
    </source>
</evidence>
<dbReference type="InterPro" id="IPR016187">
    <property type="entry name" value="CTDL_fold"/>
</dbReference>
<dbReference type="Pfam" id="PF01413">
    <property type="entry name" value="C4"/>
    <property type="match status" value="2"/>
</dbReference>
<feature type="compositionally biased region" description="Gly residues" evidence="9">
    <location>
        <begin position="567"/>
        <end position="576"/>
    </location>
</feature>
<dbReference type="Proteomes" id="UP001335648">
    <property type="component" value="Unassembled WGS sequence"/>
</dbReference>
<feature type="region of interest" description="Disordered" evidence="9">
    <location>
        <begin position="360"/>
        <end position="394"/>
    </location>
</feature>
<feature type="compositionally biased region" description="Low complexity" evidence="9">
    <location>
        <begin position="507"/>
        <end position="523"/>
    </location>
</feature>
<dbReference type="GO" id="GO:0005615">
    <property type="term" value="C:extracellular space"/>
    <property type="evidence" value="ECO:0007669"/>
    <property type="project" value="TreeGrafter"/>
</dbReference>
<dbReference type="EMBL" id="JAULUE010002068">
    <property type="protein sequence ID" value="KAK5875571.1"/>
    <property type="molecule type" value="Genomic_DNA"/>
</dbReference>
<evidence type="ECO:0000256" key="1">
    <source>
        <dbReference type="ARBA" id="ARBA00003696"/>
    </source>
</evidence>
<dbReference type="SUPFAM" id="SSF56436">
    <property type="entry name" value="C-type lectin-like"/>
    <property type="match status" value="2"/>
</dbReference>
<dbReference type="InterPro" id="IPR036954">
    <property type="entry name" value="Collagen_IV_NC_sf"/>
</dbReference>
<evidence type="ECO:0000256" key="4">
    <source>
        <dbReference type="ARBA" id="ARBA00022530"/>
    </source>
</evidence>
<evidence type="ECO:0000256" key="7">
    <source>
        <dbReference type="ARBA" id="ARBA00023119"/>
    </source>
</evidence>
<dbReference type="PANTHER" id="PTHR24023:SF1082">
    <property type="entry name" value="COLLAGEN TRIPLE HELIX REPEAT"/>
    <property type="match status" value="1"/>
</dbReference>
<feature type="compositionally biased region" description="Acidic residues" evidence="9">
    <location>
        <begin position="360"/>
        <end position="369"/>
    </location>
</feature>
<feature type="compositionally biased region" description="Gly residues" evidence="9">
    <location>
        <begin position="524"/>
        <end position="540"/>
    </location>
</feature>
<dbReference type="Pfam" id="PF01391">
    <property type="entry name" value="Collagen"/>
    <property type="match status" value="1"/>
</dbReference>
<feature type="compositionally biased region" description="Basic and acidic residues" evidence="9">
    <location>
        <begin position="169"/>
        <end position="181"/>
    </location>
</feature>
<dbReference type="InterPro" id="IPR008160">
    <property type="entry name" value="Collagen"/>
</dbReference>
<dbReference type="GO" id="GO:0005201">
    <property type="term" value="F:extracellular matrix structural constituent"/>
    <property type="evidence" value="ECO:0007669"/>
    <property type="project" value="InterPro"/>
</dbReference>
<feature type="compositionally biased region" description="Gly residues" evidence="9">
    <location>
        <begin position="476"/>
        <end position="491"/>
    </location>
</feature>
<reference evidence="11 12" key="1">
    <citation type="journal article" date="2023" name="Mol. Biol. Evol.">
        <title>Genomics of Secondarily Temperate Adaptation in the Only Non-Antarctic Icefish.</title>
        <authorList>
            <person name="Rivera-Colon A.G."/>
            <person name="Rayamajhi N."/>
            <person name="Minhas B.F."/>
            <person name="Madrigal G."/>
            <person name="Bilyk K.T."/>
            <person name="Yoon V."/>
            <person name="Hune M."/>
            <person name="Gregory S."/>
            <person name="Cheng C.H.C."/>
            <person name="Catchen J.M."/>
        </authorList>
    </citation>
    <scope>NUCLEOTIDE SEQUENCE [LARGE SCALE GENOMIC DNA]</scope>
    <source>
        <strain evidence="11">JC2023a</strain>
    </source>
</reference>
<gene>
    <name evidence="11" type="ORF">CesoFtcFv8_026640</name>
</gene>
<dbReference type="GO" id="GO:0005604">
    <property type="term" value="C:basement membrane"/>
    <property type="evidence" value="ECO:0007669"/>
    <property type="project" value="UniProtKB-SubCell"/>
</dbReference>
<keyword evidence="7" id="KW-0176">Collagen</keyword>
<keyword evidence="5" id="KW-0677">Repeat</keyword>
<organism evidence="11 12">
    <name type="scientific">Champsocephalus esox</name>
    <name type="common">pike icefish</name>
    <dbReference type="NCBI Taxonomy" id="159716"/>
    <lineage>
        <taxon>Eukaryota</taxon>
        <taxon>Metazoa</taxon>
        <taxon>Chordata</taxon>
        <taxon>Craniata</taxon>
        <taxon>Vertebrata</taxon>
        <taxon>Euteleostomi</taxon>
        <taxon>Actinopterygii</taxon>
        <taxon>Neopterygii</taxon>
        <taxon>Teleostei</taxon>
        <taxon>Neoteleostei</taxon>
        <taxon>Acanthomorphata</taxon>
        <taxon>Eupercaria</taxon>
        <taxon>Perciformes</taxon>
        <taxon>Notothenioidei</taxon>
        <taxon>Channichthyidae</taxon>
        <taxon>Champsocephalus</taxon>
    </lineage>
</organism>